<gene>
    <name evidence="2" type="ORF">ENV38_01180</name>
</gene>
<dbReference type="AlphaFoldDB" id="A0A7V3NTU3"/>
<dbReference type="GO" id="GO:0004803">
    <property type="term" value="F:transposase activity"/>
    <property type="evidence" value="ECO:0007669"/>
    <property type="project" value="InterPro"/>
</dbReference>
<dbReference type="GO" id="GO:0003677">
    <property type="term" value="F:DNA binding"/>
    <property type="evidence" value="ECO:0007669"/>
    <property type="project" value="InterPro"/>
</dbReference>
<evidence type="ECO:0000259" key="1">
    <source>
        <dbReference type="Pfam" id="PF01548"/>
    </source>
</evidence>
<dbReference type="InterPro" id="IPR002525">
    <property type="entry name" value="Transp_IS110-like_N"/>
</dbReference>
<accession>A0A7V3NTU3</accession>
<sequence length="122" mass="13978">MENLLPKDIPIVVEGFGTTPRIFFLDLSQRGFTIRELNHNLGKHLGILEKEAHTDTFDARSIAKAGIYSPQRLSKVCLEERREALASLLRMRREMVKELVSDWNRLYALCSESMAISTTSRK</sequence>
<dbReference type="GO" id="GO:0006313">
    <property type="term" value="P:DNA transposition"/>
    <property type="evidence" value="ECO:0007669"/>
    <property type="project" value="InterPro"/>
</dbReference>
<name>A0A7V3NTU3_UNCW3</name>
<proteinExistence type="predicted"/>
<evidence type="ECO:0000313" key="2">
    <source>
        <dbReference type="EMBL" id="HGB35502.1"/>
    </source>
</evidence>
<organism evidence="2">
    <name type="scientific">candidate division WOR-3 bacterium</name>
    <dbReference type="NCBI Taxonomy" id="2052148"/>
    <lineage>
        <taxon>Bacteria</taxon>
        <taxon>Bacteria division WOR-3</taxon>
    </lineage>
</organism>
<dbReference type="Pfam" id="PF01548">
    <property type="entry name" value="DEDD_Tnp_IS110"/>
    <property type="match status" value="1"/>
</dbReference>
<protein>
    <recommendedName>
        <fullName evidence="1">Transposase IS110-like N-terminal domain-containing protein</fullName>
    </recommendedName>
</protein>
<reference evidence="2" key="1">
    <citation type="journal article" date="2020" name="mSystems">
        <title>Genome- and Community-Level Interaction Insights into Carbon Utilization and Element Cycling Functions of Hydrothermarchaeota in Hydrothermal Sediment.</title>
        <authorList>
            <person name="Zhou Z."/>
            <person name="Liu Y."/>
            <person name="Xu W."/>
            <person name="Pan J."/>
            <person name="Luo Z.H."/>
            <person name="Li M."/>
        </authorList>
    </citation>
    <scope>NUCLEOTIDE SEQUENCE [LARGE SCALE GENOMIC DNA]</scope>
    <source>
        <strain evidence="2">SpSt-754</strain>
    </source>
</reference>
<comment type="caution">
    <text evidence="2">The sequence shown here is derived from an EMBL/GenBank/DDBJ whole genome shotgun (WGS) entry which is preliminary data.</text>
</comment>
<feature type="domain" description="Transposase IS110-like N-terminal" evidence="1">
    <location>
        <begin position="9"/>
        <end position="109"/>
    </location>
</feature>
<dbReference type="EMBL" id="DTGD01000048">
    <property type="protein sequence ID" value="HGB35502.1"/>
    <property type="molecule type" value="Genomic_DNA"/>
</dbReference>